<evidence type="ECO:0000313" key="2">
    <source>
        <dbReference type="Proteomes" id="UP001295740"/>
    </source>
</evidence>
<dbReference type="AlphaFoldDB" id="A0AAI8VQY5"/>
<comment type="caution">
    <text evidence="1">The sequence shown here is derived from an EMBL/GenBank/DDBJ whole genome shotgun (WGS) entry which is preliminary data.</text>
</comment>
<dbReference type="EMBL" id="CAUWAG010000012">
    <property type="protein sequence ID" value="CAJ2509458.1"/>
    <property type="molecule type" value="Genomic_DNA"/>
</dbReference>
<sequence>MTLSRVRDEEALREDQELPPRWEWYGRPRLFGVAGQSKGSWPSNATDEVAILKAIAQMSGATRNMKGAELKAQVDRDVNGADPNRDQFTGVFMMATHTDAHGRRVSPANYIRWALNETKDLPPTVRATAFMTRLVWDQLVELEPAAGMAVEYGAGPSAYRADPRHDPSRNTTSGFAYVTKETIPAGGFFHPPQIFEDQHI</sequence>
<name>A0AAI8VQY5_9PEZI</name>
<reference evidence="1" key="1">
    <citation type="submission" date="2023-10" db="EMBL/GenBank/DDBJ databases">
        <authorList>
            <person name="Hackl T."/>
        </authorList>
    </citation>
    <scope>NUCLEOTIDE SEQUENCE</scope>
</reference>
<proteinExistence type="predicted"/>
<organism evidence="1 2">
    <name type="scientific">Anthostomella pinea</name>
    <dbReference type="NCBI Taxonomy" id="933095"/>
    <lineage>
        <taxon>Eukaryota</taxon>
        <taxon>Fungi</taxon>
        <taxon>Dikarya</taxon>
        <taxon>Ascomycota</taxon>
        <taxon>Pezizomycotina</taxon>
        <taxon>Sordariomycetes</taxon>
        <taxon>Xylariomycetidae</taxon>
        <taxon>Xylariales</taxon>
        <taxon>Xylariaceae</taxon>
        <taxon>Anthostomella</taxon>
    </lineage>
</organism>
<protein>
    <submittedName>
        <fullName evidence="1">Uu.00g144840.m01.CDS01</fullName>
    </submittedName>
</protein>
<evidence type="ECO:0000313" key="1">
    <source>
        <dbReference type="EMBL" id="CAJ2509458.1"/>
    </source>
</evidence>
<gene>
    <name evidence="1" type="ORF">KHLLAP_LOCUS9926</name>
</gene>
<keyword evidence="2" id="KW-1185">Reference proteome</keyword>
<dbReference type="Proteomes" id="UP001295740">
    <property type="component" value="Unassembled WGS sequence"/>
</dbReference>
<accession>A0AAI8VQY5</accession>